<evidence type="ECO:0000256" key="1">
    <source>
        <dbReference type="ARBA" id="ARBA00006545"/>
    </source>
</evidence>
<proteinExistence type="inferred from homology"/>
<gene>
    <name evidence="7" type="ORF">J8273_8838</name>
</gene>
<dbReference type="PANTHER" id="PTHR16166">
    <property type="entry name" value="VACUOLAR PROTEIN SORTING-ASSOCIATED PROTEIN VPS13"/>
    <property type="match status" value="1"/>
</dbReference>
<evidence type="ECO:0000256" key="4">
    <source>
        <dbReference type="SAM" id="MobiDB-lite"/>
    </source>
</evidence>
<dbReference type="GO" id="GO:0045053">
    <property type="term" value="P:protein retention in Golgi apparatus"/>
    <property type="evidence" value="ECO:0007669"/>
    <property type="project" value="TreeGrafter"/>
</dbReference>
<dbReference type="Pfam" id="PF25036">
    <property type="entry name" value="VPS13_VAB"/>
    <property type="match status" value="1"/>
</dbReference>
<feature type="compositionally biased region" description="Basic and acidic residues" evidence="4">
    <location>
        <begin position="1395"/>
        <end position="1408"/>
    </location>
</feature>
<evidence type="ECO:0000259" key="6">
    <source>
        <dbReference type="Pfam" id="PF25036"/>
    </source>
</evidence>
<comment type="caution">
    <text evidence="7">The sequence shown here is derived from an EMBL/GenBank/DDBJ whole genome shotgun (WGS) entry which is preliminary data.</text>
</comment>
<feature type="region of interest" description="Disordered" evidence="4">
    <location>
        <begin position="1040"/>
        <end position="1061"/>
    </location>
</feature>
<feature type="domain" description="Chorein N-terminal" evidence="5">
    <location>
        <begin position="1"/>
        <end position="841"/>
    </location>
</feature>
<dbReference type="InterPro" id="IPR026847">
    <property type="entry name" value="VPS13"/>
</dbReference>
<evidence type="ECO:0000256" key="3">
    <source>
        <dbReference type="ARBA" id="ARBA00023055"/>
    </source>
</evidence>
<feature type="domain" description="Vacuolar protein sorting-associated protein 13 VPS13 adaptor binding" evidence="6">
    <location>
        <begin position="2174"/>
        <end position="2571"/>
    </location>
</feature>
<feature type="compositionally biased region" description="Low complexity" evidence="4">
    <location>
        <begin position="1577"/>
        <end position="1587"/>
    </location>
</feature>
<dbReference type="PANTHER" id="PTHR16166:SF93">
    <property type="entry name" value="INTERMEMBRANE LIPID TRANSFER PROTEIN VPS13"/>
    <property type="match status" value="1"/>
</dbReference>
<name>A0A8J6E6G8_9EUKA</name>
<reference evidence="7" key="1">
    <citation type="submission" date="2021-05" db="EMBL/GenBank/DDBJ databases">
        <title>A free-living protist that lacks canonical eukaryotic 1 DNA replication and segregation systems.</title>
        <authorList>
            <person name="Salas-Leiva D.E."/>
            <person name="Tromer E.C."/>
            <person name="Curtis B.A."/>
            <person name="Jerlstrom-Hultqvist J."/>
            <person name="Kolisko M."/>
            <person name="Yi Z."/>
            <person name="Salas-Leiva J.S."/>
            <person name="Gallot-Lavallee L."/>
            <person name="Kops G.J.P.L."/>
            <person name="Archibald J.M."/>
            <person name="Simpson A.G.B."/>
            <person name="Roger A.J."/>
        </authorList>
    </citation>
    <scope>NUCLEOTIDE SEQUENCE</scope>
    <source>
        <strain evidence="7">BICM</strain>
    </source>
</reference>
<feature type="region of interest" description="Disordered" evidence="4">
    <location>
        <begin position="1569"/>
        <end position="1600"/>
    </location>
</feature>
<keyword evidence="2" id="KW-0813">Transport</keyword>
<dbReference type="InterPro" id="IPR026854">
    <property type="entry name" value="VPS13_N"/>
</dbReference>
<dbReference type="Pfam" id="PF12624">
    <property type="entry name" value="VPS13_N"/>
    <property type="match status" value="1"/>
</dbReference>
<dbReference type="EMBL" id="JAHDYR010000069">
    <property type="protein sequence ID" value="KAG9389545.1"/>
    <property type="molecule type" value="Genomic_DNA"/>
</dbReference>
<comment type="similarity">
    <text evidence="1">Belongs to the VPS13 family.</text>
</comment>
<keyword evidence="8" id="KW-1185">Reference proteome</keyword>
<feature type="region of interest" description="Disordered" evidence="4">
    <location>
        <begin position="847"/>
        <end position="868"/>
    </location>
</feature>
<organism evidence="7 8">
    <name type="scientific">Carpediemonas membranifera</name>
    <dbReference type="NCBI Taxonomy" id="201153"/>
    <lineage>
        <taxon>Eukaryota</taxon>
        <taxon>Metamonada</taxon>
        <taxon>Carpediemonas-like organisms</taxon>
        <taxon>Carpediemonas</taxon>
    </lineage>
</organism>
<evidence type="ECO:0000259" key="5">
    <source>
        <dbReference type="Pfam" id="PF12624"/>
    </source>
</evidence>
<dbReference type="InterPro" id="IPR009543">
    <property type="entry name" value="VPS13_VAB"/>
</dbReference>
<feature type="region of interest" description="Disordered" evidence="4">
    <location>
        <begin position="1391"/>
        <end position="1420"/>
    </location>
</feature>
<evidence type="ECO:0000313" key="8">
    <source>
        <dbReference type="Proteomes" id="UP000717585"/>
    </source>
</evidence>
<dbReference type="GO" id="GO:0006869">
    <property type="term" value="P:lipid transport"/>
    <property type="evidence" value="ECO:0007669"/>
    <property type="project" value="UniProtKB-KW"/>
</dbReference>
<dbReference type="OrthoDB" id="272810at2759"/>
<protein>
    <submittedName>
        <fullName evidence="7">N-terminal region of Chorein, a TM vesicle-mediated sorter</fullName>
    </submittedName>
</protein>
<sequence>MLESVVASTLAKRLGNYIEGLNKENLKVGLKKGSLHLTNLHVNPEAVEDLHPSLVVLHGFISNLELHIPWAHLNSDKVTLKLDGVNILVAAKNHASYSVEKKDRDAERKLAKKQAKLKKIETTRLLEVIGSETTDGEDKSVKRGFFSRLTSKIVNNLQIDITNVHIRYEHTTHVFSPFALGVCLESVSLWSTDGQWKTKFVSDKEDVLYKLGRVCNLTAYMDTEFMATSTPFLQPDAHARLPELRKGVASVLKTELFTDANPYLNHSWLLEPLTAELRVTQDNRPSLPKDTPAIRADLKVERLNLGVDNTQTALILDQASYWTNFGRVQGLVHMRPHARPTADPKAWWRYALESVLSDVRKKRARHDWFTYVTLAKDRKAYIPLYARHVGLGTPLTDAERMKMIQIEDRTSIEALAVFRTSIYEEVRRKKASETVNARIRELAGLEEEKKPAKKRWFKREEASDLIDKIDPDELAQRLGFDELMTRARADAADDSSFNMALGLEVDSASMSLFMRKPLSSTGTIRKSKLMRRHESDLPFTICGVPRNRSPLLVGEIDGTRCAFKKMDGQMGVTLAVQSSSVRDQYTKNTPFPKLFTPIQSPEPGARDLLEVEWTSKPRPGVDHGFTAKLQPTEIVCNVGFFMVVKDFFSSRPTDMDFSRVGTVAMQKLSALGTFTTHSLSESLRSHTTIDANISISAPTIIIPVGTDSEDIFAVHIGDVSTTSIINETTAALLKANDKDTLAGITDDDMYDTFAVNLVRTSLVLHPSLAAFRAKEQGCPIIQPLDLRGQLKNCVVPENIDLPRYKVSAELDTVKIDVSSDTLKRSLRLVNAIQAQLQRENEDVRVDLSDVVRSPKDSKDKDGKETKEGGLSLGVLNETTLQFAQSVYRNSGLSLERLALYNEVVVEFSVAGFTASLGWDEAGSDEADAYTQPLIAVNSGRLAGSFIKRPWDVSTDVWLNSFEVIDTMRGGTLCTGTAAKGHEGLLHFTLSAVQAVSPLYAGVNIDIGTEIGVFDIQINRETIFSTIELFNDVWTSTRPEPTLKLPEAPLSRSDSESDGDSEPIIATAVDTVNLAEQFASGARKAGPEGHTLVRVQAAMDKLSLELATEGRPMVHMVMADAVGSFRQTNGRRAVEATLAHCGVRDLSIDGPNREVLVPHASDKLVHIRFIQTTEASPAFAGLHTELELDMAPAALVYSPHFFQMVKHYALESRRIQAVVQEQTSSIKQRASEAVAKLEHGHAVSHTLMRLSVHWSGLKCAIPITPESSNALVASMAGLEVSSAFSVLTKDRSNRTVAYAVKDTAVRMTGLCVRSPAPSSPLVDVGVPVTDILHQDEASVLVRQPIVDAKTLADLDLPALLLRVSCSEFTARLTTLQYRFLLQWAKIFTSQEEDESERSSHTRTYTDADHSAASNVEDTDEGSADPVAFALEVTTPGAKCEICDDLVDPSSPKALFEFDLDTVDGYLRTTRGRTLRMIWQFRGFELVDCRGPDFIHPSFSRILQKNTALTREWAIDRDANRGMHLFEFKGDPDAFLTVDYTKLANRDDCTVTLNTPDVLVVPSSINAVRDFFTPPKSPAPKAKTPSASPQRRTSSMSRADRHQVLNPVSMGEMVIYVVFHKSRVRTLHKPQDPDTRTLNMWLDLRYSMYINKWATDPRDPGFALVGPTYLTWTAGVRILELCILTGKLGLPEQSLFAPVTSTVTIEQVAPEAQLASGKVMTLRKLDVIIATELTARLSIRDIFLIVEIAQSFRELSASETSEAASAAASTALSLTTVVQPLQTSKMELSFIPRQPVSMTIIDNTRHDSPVIDVSVRDFMLAPLVVAPDMISASIQGCLAVDCYNNEISQWEPMVEPVALGIQVSKILLPPPTEAEKIAAVGALRAVSEDDEEEEDILDIGLGVDGQLEADDAADAGLMVNVIAGQPVQINLSRHMSQTIVAGLKTAAIWADDIEARPEASFKSYRLENFTGLPATIAVLNSSTATDVFTTMTTESEPIWFDPPDTAVGLPSRRTQDEAQHVVITIDGKSTPVLRVDQVTKRHVMLTPRVGKERQIMPLVVDIQVKERAKWISISGPYTIQSLCGPVEMVLTGDGVAPDLEPVIVDSEPVFLPSAASEPDLLLTVDNATSGPIHIKKAAPTRASVRGDLLPSCVEFVGSHGNNRYLSMTPLGLRRGVELVLRAPITLTNGLPTAISVSVYSANSTECLTTIEAAAGVSSFITQVPHTVKALLAISIPAAGLTTAEPLVIGAGASSVSMVSFIDNSARRIRLGVDIEQDGLDAVKVHLFAPYIVCDRTVSADLVAQMAHKSPYSNGVPITLSPAEGSLCLGESHHEGEEVKAMILGFAKRRGETSGGLMQVSVLGYDWSDRFNADAVGTNGQIIVRRTTGGDTLRENFVMFLVAKISFYNFTTANGAVLRTGKVIDLTPQVTIENSTTETLIARTGPTHALCKNTTKAALFMLQPGETQAVDWMRVAAKTKELVPHISLTFDIKSAMPSSTFAQGSINSLLWTSPLALGSAGTFGMRVVDEVGGERFIDVEVLARSGALHAMLRESDEPPLRVTNATDLTLFMRQRGHERAIPLSSGVCKPFIWEDLNGTKQQEVSLSADMSNAKLFTPDRLLRQHSLAHPSGTVFSAAVAVGPTKHLVFWQDASVELIDANTRAAMADQRFISHSGVVLPDAMAGSVIWVTVAIEFIGVSLIHETTPEQGIPVPYELALVSVRDLNFKFRDMARTREFALSLNSLQVDDMRCDALNPVLLSAVSKADVTRTVTQWIHNKPSRSSNGSEFSVLDEPVVRAKVRLSKEVKRYTHFRELSFAVQALQLHLDDVAPFLLTECIQQINFGAIGQAVSELNLAGPKKNDEVKSQKIYFEDFVLQPISIRLSFALSGASSGNHSNYIIDAARATLGVGLTLSSIDDAPIHFFALIIRNMFVSSDQLVQRLITTYRGQAIQQAYNLLGSTELLGNPVSLFNTIGTGLLDFFYEPCLALAHPTPRQLLTNVRAGTDSLVRSGIYSVSYSSNKIASTLWRGLATATHDDDYQRRAMKGQTRTLGDGLMRGTESISKGIMDGLSDAFARPTAGIRSGSLKRTFREGRSGLAALVTKPVAGVVEAVAKTSEGVRNQVAFRDVLSRTREPRVIGSHGLVPFERVSAHCKLALYFLGEDPLVTFITHCREVKKVAPGAPTTPVLHSYFVLASSGLFMIKANGDLASARLVWKLEIGSIVLGEINVSTHFSGLEIQCTTERGYTVVEVCVSTPDAEKLKLELENLIVQNKQ</sequence>
<dbReference type="GO" id="GO:0006623">
    <property type="term" value="P:protein targeting to vacuole"/>
    <property type="evidence" value="ECO:0007669"/>
    <property type="project" value="TreeGrafter"/>
</dbReference>
<accession>A0A8J6E6G8</accession>
<evidence type="ECO:0000313" key="7">
    <source>
        <dbReference type="EMBL" id="KAG9389545.1"/>
    </source>
</evidence>
<keyword evidence="3" id="KW-0445">Lipid transport</keyword>
<evidence type="ECO:0000256" key="2">
    <source>
        <dbReference type="ARBA" id="ARBA00022448"/>
    </source>
</evidence>
<feature type="compositionally biased region" description="Basic and acidic residues" evidence="4">
    <location>
        <begin position="847"/>
        <end position="867"/>
    </location>
</feature>
<dbReference type="Proteomes" id="UP000717585">
    <property type="component" value="Unassembled WGS sequence"/>
</dbReference>